<dbReference type="PROSITE" id="PS50865">
    <property type="entry name" value="ZF_MYND_2"/>
    <property type="match status" value="1"/>
</dbReference>
<feature type="region of interest" description="Disordered" evidence="18">
    <location>
        <begin position="790"/>
        <end position="816"/>
    </location>
</feature>
<dbReference type="InterPro" id="IPR002893">
    <property type="entry name" value="Znf_MYND"/>
</dbReference>
<keyword evidence="6" id="KW-0812">Transmembrane</keyword>
<comment type="similarity">
    <text evidence="2">Belongs to the polyprenol kinase family.</text>
</comment>
<dbReference type="EC" id="2.7.1.182" evidence="15"/>
<evidence type="ECO:0000256" key="5">
    <source>
        <dbReference type="ARBA" id="ARBA00022679"/>
    </source>
</evidence>
<organism evidence="20 21">
    <name type="scientific">Chlamydomonas schloesseri</name>
    <dbReference type="NCBI Taxonomy" id="2026947"/>
    <lineage>
        <taxon>Eukaryota</taxon>
        <taxon>Viridiplantae</taxon>
        <taxon>Chlorophyta</taxon>
        <taxon>core chlorophytes</taxon>
        <taxon>Chlorophyceae</taxon>
        <taxon>CS clade</taxon>
        <taxon>Chlamydomonadales</taxon>
        <taxon>Chlamydomonadaceae</taxon>
        <taxon>Chlamydomonas</taxon>
    </lineage>
</organism>
<dbReference type="Proteomes" id="UP000613740">
    <property type="component" value="Unassembled WGS sequence"/>
</dbReference>
<accession>A0A835WNN1</accession>
<keyword evidence="12" id="KW-1133">Transmembrane helix</keyword>
<comment type="catalytic activity">
    <reaction evidence="16">
        <text>phytol + CTP = phytyl phosphate + CDP + H(+)</text>
        <dbReference type="Rhea" id="RHEA:38055"/>
        <dbReference type="ChEBI" id="CHEBI:15378"/>
        <dbReference type="ChEBI" id="CHEBI:17327"/>
        <dbReference type="ChEBI" id="CHEBI:37563"/>
        <dbReference type="ChEBI" id="CHEBI:58069"/>
        <dbReference type="ChEBI" id="CHEBI:75483"/>
        <dbReference type="EC" id="2.7.1.182"/>
    </reaction>
</comment>
<name>A0A835WNN1_9CHLO</name>
<sequence>MAPKPRAATAGAAQGRPASAGQPSQEESQDPPDIGPFVACVKRLAELGAQAGGSLRSLPADETDLRPVAPTPSRKALAVQLRKHASRDFWLAALAVHAYSIRDLRTRYEELSELGRQQHPSTSSLDDAALQCKMICVNLHVLLETCFNVDAAYGLPCADETSHLLALIRGDSLQVFAAILQTMTCTEAPARHLSTGTSVICALLAQINEIAAVSFTWVRDGDLASAAEWARAMASSSVLDHICRAAIHVQTCVATAQAAAAAASGGGHRQDAERDNQEGLEDLDQANADLAMVTRSIAVVVRAVFDSVAVASSSSSAHAGGGAAGGGRAGLPLPALREQLLTALGSVLRGKGLHFWVVKGLLDTGNAAVVISNRFTAALSEAARQSRAPGAAALVAQMPWPPGQQGAAVPERWMGLPQRQRMLTAGFERVDDDANLADTCRRIGSLFGPLMTRTKGVAAPMLRVIEAFYTFVGTARHLWQATGMKPVVSANQPAGAAGSSNSSSSGASSGTRVAVGGSGAAAAAGGKSAVVRRPFNVAHVCAAVGHGLEVITGTCLMVQDLPDSPFAYRAEVGRSVQLLCQLAMRLRGREAVRLLGTVWTCGALVQKLMAASMLAGCILTAAELEESVVPALEAMGDLLLHKYDKEKKLKFKGRPSGCGMSLDCALHSRAIFQLRASLRETLAPPSSRAASGGMPGRVRVALTDCFLRRSCALPALLTYGHPEELGGLLVMLRQAMFVSDAPAGGPGPGGSRAPSAPAGGGVQEQMVWLLVQLLEQVAAVCFHAPPPPRPAWKKGPKGGAAAAAAEDGSAAARLTDSAKRDMPAESLQQLWAAAQPGNGAADAAAVARENATRLPVFAVLQLLPAVIHSGRVAELSEANKDFTVGLSRVFLAGAVHGLSAMQRATHDTRAASNARAVRNDARRRADELIAMTEANSWSMLLVDQAGMYQWLARALGVSTAKRWPEGHAAALDVLEVLTVTVPEEEFVLWVQLRTGKDAVAAPTGAPASPSVPVIQLGEGWLQQQGRHNLAAALKAKGCHKSAAAGSGGAGGGSTTNPATAAAAVYQLLDDVRWKQHLADLPPLVCPIDAMRGMDVTYNFRPCSFPGCTRVPACQIPGAAPGGEPVTMRCGRCRVESYCGAECQRAHWREGHKVECPRLAKMRTDLEAVAVMMTFGGLGM</sequence>
<dbReference type="GO" id="GO:0009507">
    <property type="term" value="C:chloroplast"/>
    <property type="evidence" value="ECO:0007669"/>
    <property type="project" value="UniProtKB-SubCell"/>
</dbReference>
<dbReference type="InterPro" id="IPR039606">
    <property type="entry name" value="Phytol/farnesol_kinase"/>
</dbReference>
<keyword evidence="13" id="KW-0472">Membrane</keyword>
<feature type="region of interest" description="Disordered" evidence="18">
    <location>
        <begin position="1"/>
        <end position="36"/>
    </location>
</feature>
<reference evidence="20" key="1">
    <citation type="journal article" date="2020" name="bioRxiv">
        <title>Comparative genomics of Chlamydomonas.</title>
        <authorList>
            <person name="Craig R.J."/>
            <person name="Hasan A.R."/>
            <person name="Ness R.W."/>
            <person name="Keightley P.D."/>
        </authorList>
    </citation>
    <scope>NUCLEOTIDE SEQUENCE</scope>
    <source>
        <strain evidence="20">CCAP 11/173</strain>
    </source>
</reference>
<keyword evidence="11" id="KW-0809">Transit peptide</keyword>
<evidence type="ECO:0000256" key="8">
    <source>
        <dbReference type="ARBA" id="ARBA00022771"/>
    </source>
</evidence>
<keyword evidence="3" id="KW-0150">Chloroplast</keyword>
<evidence type="ECO:0000313" key="21">
    <source>
        <dbReference type="Proteomes" id="UP000613740"/>
    </source>
</evidence>
<keyword evidence="21" id="KW-1185">Reference proteome</keyword>
<feature type="compositionally biased region" description="Low complexity" evidence="18">
    <location>
        <begin position="799"/>
        <end position="812"/>
    </location>
</feature>
<dbReference type="AlphaFoldDB" id="A0A835WNN1"/>
<evidence type="ECO:0000256" key="3">
    <source>
        <dbReference type="ARBA" id="ARBA00022528"/>
    </source>
</evidence>
<evidence type="ECO:0000256" key="7">
    <source>
        <dbReference type="ARBA" id="ARBA00022723"/>
    </source>
</evidence>
<comment type="subcellular location">
    <subcellularLocation>
        <location evidence="1">Plastid</location>
        <location evidence="1">Chloroplast membrane</location>
        <topology evidence="1">Multi-pass membrane protein</topology>
    </subcellularLocation>
</comment>
<keyword evidence="4" id="KW-0934">Plastid</keyword>
<evidence type="ECO:0000256" key="12">
    <source>
        <dbReference type="ARBA" id="ARBA00022989"/>
    </source>
</evidence>
<evidence type="ECO:0000256" key="15">
    <source>
        <dbReference type="ARBA" id="ARBA00039024"/>
    </source>
</evidence>
<evidence type="ECO:0000256" key="9">
    <source>
        <dbReference type="ARBA" id="ARBA00022777"/>
    </source>
</evidence>
<evidence type="ECO:0000256" key="13">
    <source>
        <dbReference type="ARBA" id="ARBA00023136"/>
    </source>
</evidence>
<evidence type="ECO:0000256" key="10">
    <source>
        <dbReference type="ARBA" id="ARBA00022833"/>
    </source>
</evidence>
<dbReference type="GO" id="GO:0010276">
    <property type="term" value="F:phytol kinase activity"/>
    <property type="evidence" value="ECO:0007669"/>
    <property type="project" value="UniProtKB-EC"/>
</dbReference>
<protein>
    <recommendedName>
        <fullName evidence="15">phytol kinase</fullName>
        <ecNumber evidence="15">2.7.1.182</ecNumber>
    </recommendedName>
</protein>
<keyword evidence="5" id="KW-0808">Transferase</keyword>
<evidence type="ECO:0000256" key="17">
    <source>
        <dbReference type="PROSITE-ProRule" id="PRU00134"/>
    </source>
</evidence>
<keyword evidence="8 17" id="KW-0863">Zinc-finger</keyword>
<keyword evidence="10" id="KW-0862">Zinc</keyword>
<evidence type="ECO:0000256" key="4">
    <source>
        <dbReference type="ARBA" id="ARBA00022640"/>
    </source>
</evidence>
<dbReference type="SUPFAM" id="SSF144232">
    <property type="entry name" value="HIT/MYND zinc finger-like"/>
    <property type="match status" value="1"/>
</dbReference>
<evidence type="ECO:0000256" key="11">
    <source>
        <dbReference type="ARBA" id="ARBA00022946"/>
    </source>
</evidence>
<keyword evidence="7" id="KW-0479">Metal-binding</keyword>
<dbReference type="OrthoDB" id="534422at2759"/>
<dbReference type="Pfam" id="PF01753">
    <property type="entry name" value="zf-MYND"/>
    <property type="match status" value="1"/>
</dbReference>
<evidence type="ECO:0000313" key="20">
    <source>
        <dbReference type="EMBL" id="KAG2450791.1"/>
    </source>
</evidence>
<proteinExistence type="inferred from homology"/>
<dbReference type="Gene3D" id="6.10.140.2220">
    <property type="match status" value="1"/>
</dbReference>
<gene>
    <name evidence="20" type="ORF">HYH02_004628</name>
</gene>
<keyword evidence="9" id="KW-0418">Kinase</keyword>
<dbReference type="GO" id="GO:0016020">
    <property type="term" value="C:membrane"/>
    <property type="evidence" value="ECO:0007669"/>
    <property type="project" value="UniProtKB-SubCell"/>
</dbReference>
<dbReference type="EMBL" id="JAEHOD010000010">
    <property type="protein sequence ID" value="KAG2450791.1"/>
    <property type="molecule type" value="Genomic_DNA"/>
</dbReference>
<comment type="caution">
    <text evidence="20">The sequence shown here is derived from an EMBL/GenBank/DDBJ whole genome shotgun (WGS) entry which is preliminary data.</text>
</comment>
<dbReference type="PANTHER" id="PTHR32523">
    <property type="entry name" value="PHYTOL KINASE 1, CHLOROPLASTIC"/>
    <property type="match status" value="1"/>
</dbReference>
<dbReference type="PANTHER" id="PTHR32523:SF8">
    <property type="entry name" value="DOLICHOL KINASE"/>
    <property type="match status" value="1"/>
</dbReference>
<feature type="compositionally biased region" description="Low complexity" evidence="18">
    <location>
        <begin position="1"/>
        <end position="23"/>
    </location>
</feature>
<evidence type="ECO:0000256" key="6">
    <source>
        <dbReference type="ARBA" id="ARBA00022692"/>
    </source>
</evidence>
<evidence type="ECO:0000256" key="2">
    <source>
        <dbReference type="ARBA" id="ARBA00010794"/>
    </source>
</evidence>
<feature type="domain" description="MYND-type" evidence="19">
    <location>
        <begin position="1113"/>
        <end position="1155"/>
    </location>
</feature>
<evidence type="ECO:0000256" key="16">
    <source>
        <dbReference type="ARBA" id="ARBA00048889"/>
    </source>
</evidence>
<evidence type="ECO:0000256" key="1">
    <source>
        <dbReference type="ARBA" id="ARBA00004508"/>
    </source>
</evidence>
<comment type="pathway">
    <text evidence="14">Cofactor biosynthesis; tocopherol biosynthesis.</text>
</comment>
<evidence type="ECO:0000259" key="19">
    <source>
        <dbReference type="PROSITE" id="PS50865"/>
    </source>
</evidence>
<evidence type="ECO:0000256" key="18">
    <source>
        <dbReference type="SAM" id="MobiDB-lite"/>
    </source>
</evidence>
<evidence type="ECO:0000256" key="14">
    <source>
        <dbReference type="ARBA" id="ARBA00024015"/>
    </source>
</evidence>
<dbReference type="GO" id="GO:0008270">
    <property type="term" value="F:zinc ion binding"/>
    <property type="evidence" value="ECO:0007669"/>
    <property type="project" value="UniProtKB-KW"/>
</dbReference>